<proteinExistence type="predicted"/>
<keyword evidence="2" id="KW-1185">Reference proteome</keyword>
<comment type="caution">
    <text evidence="1">The sequence shown here is derived from an EMBL/GenBank/DDBJ whole genome shotgun (WGS) entry which is preliminary data.</text>
</comment>
<dbReference type="EMBL" id="JASBWR010000032">
    <property type="protein sequence ID" value="KAJ9105840.1"/>
    <property type="molecule type" value="Genomic_DNA"/>
</dbReference>
<organism evidence="1 2">
    <name type="scientific">Naganishia cerealis</name>
    <dbReference type="NCBI Taxonomy" id="610337"/>
    <lineage>
        <taxon>Eukaryota</taxon>
        <taxon>Fungi</taxon>
        <taxon>Dikarya</taxon>
        <taxon>Basidiomycota</taxon>
        <taxon>Agaricomycotina</taxon>
        <taxon>Tremellomycetes</taxon>
        <taxon>Filobasidiales</taxon>
        <taxon>Filobasidiaceae</taxon>
        <taxon>Naganishia</taxon>
    </lineage>
</organism>
<accession>A0ACC2W401</accession>
<gene>
    <name evidence="1" type="ORF">QFC19_003410</name>
</gene>
<reference evidence="1" key="1">
    <citation type="submission" date="2023-04" db="EMBL/GenBank/DDBJ databases">
        <title>Draft Genome sequencing of Naganishia species isolated from polar environments using Oxford Nanopore Technology.</title>
        <authorList>
            <person name="Leo P."/>
            <person name="Venkateswaran K."/>
        </authorList>
    </citation>
    <scope>NUCLEOTIDE SEQUENCE</scope>
    <source>
        <strain evidence="1">MNA-CCFEE 5261</strain>
    </source>
</reference>
<sequence length="564" mass="61883">MRPTLSIIANVALTACLVTAAPHRRQLGATPDVTVIPEAAPPVVFKDYELVIDNSAVGPDGFWRSSVVAGLPGQPGTFPGPAITASRGENLRIKVRNQLVDPTMRRSTAIVRMGFRSKVHGLFQDPGANEYTYNIPLHEQTGTFWYHAHLSSQYVDGLRGPLVIYDEADREAYDYDVDDEGTIIQFGDWYHKPSTVLLDEFFSQGKKYRMRLINNSGFGHFHVRFEGHPMTVIEADGILHQPLVRDEVEIYAAQRFSVIIDANQPVGNYWIYARTADILENAEIEFDAVKDALETSGAPKECIQNHLAFVKAFKKTEDENEACEPNDDPQYSPLPLPSFDTLDPATLAIALDAEANIKAVLETMCAEGADPAYIATQRRVLAGFQSIRDGTFSCNGINGSTSRTFSSLKEYELVPLISPEVPGGAGPADHYVEINYRKRVAVLHSALGIPWQINGIQWHAPDPPTLLQILGGATNANDFAQGSNTIILKRGDIVELQIKGSNNGVYHPFHLHGHTFSVVKGKDGPPNYINAPQRDVSAVGGGGSIFRFRATNPDWHLDSGLAGK</sequence>
<protein>
    <submittedName>
        <fullName evidence="1">Uncharacterized protein</fullName>
    </submittedName>
</protein>
<name>A0ACC2W401_9TREE</name>
<dbReference type="Proteomes" id="UP001241377">
    <property type="component" value="Unassembled WGS sequence"/>
</dbReference>
<evidence type="ECO:0000313" key="1">
    <source>
        <dbReference type="EMBL" id="KAJ9105840.1"/>
    </source>
</evidence>
<evidence type="ECO:0000313" key="2">
    <source>
        <dbReference type="Proteomes" id="UP001241377"/>
    </source>
</evidence>